<dbReference type="EMBL" id="CAJNIZ010001403">
    <property type="protein sequence ID" value="CAE7190200.1"/>
    <property type="molecule type" value="Genomic_DNA"/>
</dbReference>
<name>A0A812J2G7_SYMPI</name>
<proteinExistence type="predicted"/>
<keyword evidence="3" id="KW-1185">Reference proteome</keyword>
<dbReference type="Proteomes" id="UP000649617">
    <property type="component" value="Unassembled WGS sequence"/>
</dbReference>
<dbReference type="AlphaFoldDB" id="A0A812J2G7"/>
<feature type="region of interest" description="Disordered" evidence="1">
    <location>
        <begin position="76"/>
        <end position="100"/>
    </location>
</feature>
<comment type="caution">
    <text evidence="2">The sequence shown here is derived from an EMBL/GenBank/DDBJ whole genome shotgun (WGS) entry which is preliminary data.</text>
</comment>
<evidence type="ECO:0000313" key="3">
    <source>
        <dbReference type="Proteomes" id="UP000649617"/>
    </source>
</evidence>
<reference evidence="2" key="1">
    <citation type="submission" date="2021-02" db="EMBL/GenBank/DDBJ databases">
        <authorList>
            <person name="Dougan E. K."/>
            <person name="Rhodes N."/>
            <person name="Thang M."/>
            <person name="Chan C."/>
        </authorList>
    </citation>
    <scope>NUCLEOTIDE SEQUENCE</scope>
</reference>
<dbReference type="OrthoDB" id="10636697at2759"/>
<organism evidence="2 3">
    <name type="scientific">Symbiodinium pilosum</name>
    <name type="common">Dinoflagellate</name>
    <dbReference type="NCBI Taxonomy" id="2952"/>
    <lineage>
        <taxon>Eukaryota</taxon>
        <taxon>Sar</taxon>
        <taxon>Alveolata</taxon>
        <taxon>Dinophyceae</taxon>
        <taxon>Suessiales</taxon>
        <taxon>Symbiodiniaceae</taxon>
        <taxon>Symbiodinium</taxon>
    </lineage>
</organism>
<protein>
    <submittedName>
        <fullName evidence="2">Uncharacterized protein</fullName>
    </submittedName>
</protein>
<accession>A0A812J2G7</accession>
<evidence type="ECO:0000313" key="2">
    <source>
        <dbReference type="EMBL" id="CAE7190200.1"/>
    </source>
</evidence>
<evidence type="ECO:0000256" key="1">
    <source>
        <dbReference type="SAM" id="MobiDB-lite"/>
    </source>
</evidence>
<gene>
    <name evidence="2" type="ORF">SPIL2461_LOCUS1446</name>
</gene>
<sequence length="142" mass="15245">MATIAVDELSEALCLQVPWARLQAEPALLEVLQTSTSRSLAAQVAASDSAARLLEYGAVLEMTCYASQAAANTAAPRNARRTMSRIWPPPETPAESGVPTSAVPQLMEALRQSRLRLGITPQEHCKVAETLPDQCRSSQMLG</sequence>